<name>A0A9N8ZI67_9GLOM</name>
<dbReference type="Proteomes" id="UP000789739">
    <property type="component" value="Unassembled WGS sequence"/>
</dbReference>
<comment type="caution">
    <text evidence="1">The sequence shown here is derived from an EMBL/GenBank/DDBJ whole genome shotgun (WGS) entry which is preliminary data.</text>
</comment>
<gene>
    <name evidence="1" type="ORF">PBRASI_LOCUS2386</name>
</gene>
<reference evidence="1" key="1">
    <citation type="submission" date="2021-06" db="EMBL/GenBank/DDBJ databases">
        <authorList>
            <person name="Kallberg Y."/>
            <person name="Tangrot J."/>
            <person name="Rosling A."/>
        </authorList>
    </citation>
    <scope>NUCLEOTIDE SEQUENCE</scope>
    <source>
        <strain evidence="1">BR232B</strain>
    </source>
</reference>
<accession>A0A9N8ZI67</accession>
<protein>
    <submittedName>
        <fullName evidence="1">8130_t:CDS:1</fullName>
    </submittedName>
</protein>
<dbReference type="AlphaFoldDB" id="A0A9N8ZI67"/>
<evidence type="ECO:0000313" key="1">
    <source>
        <dbReference type="EMBL" id="CAG8496605.1"/>
    </source>
</evidence>
<sequence length="61" mass="6990">MQRKGEVITSLEKSEYKDYRTIGGIAAIGVELESEGKVIWRAIGRMIVRAVERVVGEWLRR</sequence>
<proteinExistence type="predicted"/>
<organism evidence="1 2">
    <name type="scientific">Paraglomus brasilianum</name>
    <dbReference type="NCBI Taxonomy" id="144538"/>
    <lineage>
        <taxon>Eukaryota</taxon>
        <taxon>Fungi</taxon>
        <taxon>Fungi incertae sedis</taxon>
        <taxon>Mucoromycota</taxon>
        <taxon>Glomeromycotina</taxon>
        <taxon>Glomeromycetes</taxon>
        <taxon>Paraglomerales</taxon>
        <taxon>Paraglomeraceae</taxon>
        <taxon>Paraglomus</taxon>
    </lineage>
</organism>
<keyword evidence="2" id="KW-1185">Reference proteome</keyword>
<evidence type="ECO:0000313" key="2">
    <source>
        <dbReference type="Proteomes" id="UP000789739"/>
    </source>
</evidence>
<dbReference type="EMBL" id="CAJVPI010000184">
    <property type="protein sequence ID" value="CAG8496605.1"/>
    <property type="molecule type" value="Genomic_DNA"/>
</dbReference>